<dbReference type="EMBL" id="BMDE01000004">
    <property type="protein sequence ID" value="GGH92510.1"/>
    <property type="molecule type" value="Genomic_DNA"/>
</dbReference>
<reference evidence="4" key="3">
    <citation type="submission" date="2017-12" db="EMBL/GenBank/DDBJ databases">
        <authorList>
            <person name="Yu X.-Y."/>
        </authorList>
    </citation>
    <scope>NUCLEOTIDE SEQUENCE [LARGE SCALE GENOMIC DNA]</scope>
    <source>
        <strain evidence="4">ZYSR67-Z</strain>
    </source>
</reference>
<comment type="caution">
    <text evidence="3">The sequence shown here is derived from an EMBL/GenBank/DDBJ whole genome shotgun (WGS) entry which is preliminary data.</text>
</comment>
<keyword evidence="3" id="KW-0418">Kinase</keyword>
<dbReference type="Proteomes" id="UP000242861">
    <property type="component" value="Unassembled WGS sequence"/>
</dbReference>
<reference evidence="5" key="4">
    <citation type="journal article" date="2019" name="Int. J. Syst. Evol. Microbiol.">
        <title>The Global Catalogue of Microorganisms (GCM) 10K type strain sequencing project: providing services to taxonomists for standard genome sequencing and annotation.</title>
        <authorList>
            <consortium name="The Broad Institute Genomics Platform"/>
            <consortium name="The Broad Institute Genome Sequencing Center for Infectious Disease"/>
            <person name="Wu L."/>
            <person name="Ma J."/>
        </authorList>
    </citation>
    <scope>NUCLEOTIDE SEQUENCE [LARGE SCALE GENOMIC DNA]</scope>
    <source>
        <strain evidence="5">CCM 8778</strain>
    </source>
</reference>
<evidence type="ECO:0000256" key="1">
    <source>
        <dbReference type="SAM" id="SignalP"/>
    </source>
</evidence>
<protein>
    <submittedName>
        <fullName evidence="3">3-phosphoglycerate kinase</fullName>
    </submittedName>
</protein>
<keyword evidence="1" id="KW-0732">Signal</keyword>
<name>A0A2I0CSA3_9PSED</name>
<dbReference type="RefSeq" id="WP_093987184.1">
    <property type="nucleotide sequence ID" value="NZ_BMDE01000004.1"/>
</dbReference>
<reference evidence="2" key="5">
    <citation type="submission" date="2024-05" db="EMBL/GenBank/DDBJ databases">
        <authorList>
            <person name="Sun Q."/>
            <person name="Sedlacek I."/>
        </authorList>
    </citation>
    <scope>NUCLEOTIDE SEQUENCE</scope>
    <source>
        <strain evidence="2">CCM 8778</strain>
    </source>
</reference>
<proteinExistence type="predicted"/>
<accession>A0A2I0CSA3</accession>
<gene>
    <name evidence="3" type="ORF">CW360_04260</name>
    <name evidence="2" type="ORF">GCM10007363_14950</name>
</gene>
<dbReference type="AlphaFoldDB" id="A0A2I0CSA3"/>
<evidence type="ECO:0000313" key="5">
    <source>
        <dbReference type="Proteomes" id="UP000655550"/>
    </source>
</evidence>
<evidence type="ECO:0000313" key="4">
    <source>
        <dbReference type="Proteomes" id="UP000242861"/>
    </source>
</evidence>
<feature type="signal peptide" evidence="1">
    <location>
        <begin position="1"/>
        <end position="18"/>
    </location>
</feature>
<dbReference type="EMBL" id="PIYS01000005">
    <property type="protein sequence ID" value="PKF72022.1"/>
    <property type="molecule type" value="Genomic_DNA"/>
</dbReference>
<evidence type="ECO:0000313" key="3">
    <source>
        <dbReference type="EMBL" id="PKF72022.1"/>
    </source>
</evidence>
<feature type="chain" id="PRO_5014123617" evidence="1">
    <location>
        <begin position="19"/>
        <end position="107"/>
    </location>
</feature>
<organism evidence="3 4">
    <name type="scientific">Pseudomonas fluvialis</name>
    <dbReference type="NCBI Taxonomy" id="1793966"/>
    <lineage>
        <taxon>Bacteria</taxon>
        <taxon>Pseudomonadati</taxon>
        <taxon>Pseudomonadota</taxon>
        <taxon>Gammaproteobacteria</taxon>
        <taxon>Pseudomonadales</taxon>
        <taxon>Pseudomonadaceae</taxon>
        <taxon>Pseudomonas</taxon>
    </lineage>
</organism>
<reference evidence="2" key="1">
    <citation type="journal article" date="2014" name="Int. J. Syst. Evol. Microbiol.">
        <title>Complete genome of a new Firmicutes species belonging to the dominant human colonic microbiota ('Ruminococcus bicirculans') reveals two chromosomes and a selective capacity to utilize plant glucans.</title>
        <authorList>
            <consortium name="NISC Comparative Sequencing Program"/>
            <person name="Wegmann U."/>
            <person name="Louis P."/>
            <person name="Goesmann A."/>
            <person name="Henrissat B."/>
            <person name="Duncan S.H."/>
            <person name="Flint H.J."/>
        </authorList>
    </citation>
    <scope>NUCLEOTIDE SEQUENCE</scope>
    <source>
        <strain evidence="2">CCM 8778</strain>
    </source>
</reference>
<dbReference type="Proteomes" id="UP000655550">
    <property type="component" value="Unassembled WGS sequence"/>
</dbReference>
<evidence type="ECO:0000313" key="2">
    <source>
        <dbReference type="EMBL" id="GGH92510.1"/>
    </source>
</evidence>
<reference evidence="3" key="2">
    <citation type="submission" date="2017-12" db="EMBL/GenBank/DDBJ databases">
        <authorList>
            <person name="Hurst M.R.H."/>
        </authorList>
    </citation>
    <scope>NUCLEOTIDE SEQUENCE [LARGE SCALE GENOMIC DNA]</scope>
    <source>
        <strain evidence="3">ZYSR67-Z</strain>
    </source>
</reference>
<sequence length="107" mass="11712">MKRIICCALLLMPLLAQAFPKEIEKQLNGSEISASVIAIDHNLAGLQLYNYGGQAAQCEARFRSGPEAPKVRRAELAPGASANFSVRFTRSVLRLRVQLTCKPLAQD</sequence>
<keyword evidence="3" id="KW-0808">Transferase</keyword>
<keyword evidence="5" id="KW-1185">Reference proteome</keyword>
<dbReference type="GO" id="GO:0016301">
    <property type="term" value="F:kinase activity"/>
    <property type="evidence" value="ECO:0007669"/>
    <property type="project" value="UniProtKB-KW"/>
</dbReference>